<evidence type="ECO:0000259" key="5">
    <source>
        <dbReference type="PROSITE" id="PS50011"/>
    </source>
</evidence>
<dbReference type="PANTHER" id="PTHR45832:SF22">
    <property type="entry name" value="SERINE_THREONINE-PROTEIN KINASE SAMKA-RELATED"/>
    <property type="match status" value="1"/>
</dbReference>
<comment type="similarity">
    <text evidence="1">Belongs to the protein kinase superfamily. STE Ser/Thr protein kinase family. STE20 subfamily.</text>
</comment>
<evidence type="ECO:0000256" key="3">
    <source>
        <dbReference type="ARBA" id="ARBA00022741"/>
    </source>
</evidence>
<sequence length="97" mass="10927">MVIEMVDGKPPNDDLSSLKAIYMIQTSKKPPAPKEQGVSPLLLDFLSKSLQMNPNDRWSASALLQHDFIKQVETARESPLLRLKDFIVATKKVSKDF</sequence>
<reference evidence="6 7" key="1">
    <citation type="submission" date="2024-11" db="EMBL/GenBank/DDBJ databases">
        <title>Adaptive evolution of stress response genes in parasites aligns with host niche diversity.</title>
        <authorList>
            <person name="Hahn C."/>
            <person name="Resl P."/>
        </authorList>
    </citation>
    <scope>NUCLEOTIDE SEQUENCE [LARGE SCALE GENOMIC DNA]</scope>
    <source>
        <strain evidence="6">EGGRZ-B1_66</strain>
        <tissue evidence="6">Body</tissue>
    </source>
</reference>
<accession>A0ABD2PQF5</accession>
<name>A0ABD2PQF5_9PLAT</name>
<keyword evidence="3" id="KW-0547">Nucleotide-binding</keyword>
<evidence type="ECO:0000313" key="6">
    <source>
        <dbReference type="EMBL" id="KAL3309740.1"/>
    </source>
</evidence>
<dbReference type="Proteomes" id="UP001626550">
    <property type="component" value="Unassembled WGS sequence"/>
</dbReference>
<dbReference type="InterPro" id="IPR051931">
    <property type="entry name" value="PAK3-like"/>
</dbReference>
<keyword evidence="4" id="KW-0067">ATP-binding</keyword>
<comment type="caution">
    <text evidence="6">The sequence shown here is derived from an EMBL/GenBank/DDBJ whole genome shotgun (WGS) entry which is preliminary data.</text>
</comment>
<evidence type="ECO:0000256" key="2">
    <source>
        <dbReference type="ARBA" id="ARBA00012513"/>
    </source>
</evidence>
<keyword evidence="7" id="KW-1185">Reference proteome</keyword>
<dbReference type="EMBL" id="JBJKFK010003590">
    <property type="protein sequence ID" value="KAL3309740.1"/>
    <property type="molecule type" value="Genomic_DNA"/>
</dbReference>
<dbReference type="EC" id="2.7.11.1" evidence="2"/>
<feature type="domain" description="Protein kinase" evidence="5">
    <location>
        <begin position="1"/>
        <end position="69"/>
    </location>
</feature>
<dbReference type="SUPFAM" id="SSF56112">
    <property type="entry name" value="Protein kinase-like (PK-like)"/>
    <property type="match status" value="1"/>
</dbReference>
<protein>
    <recommendedName>
        <fullName evidence="2">non-specific serine/threonine protein kinase</fullName>
        <ecNumber evidence="2">2.7.11.1</ecNumber>
    </recommendedName>
</protein>
<organism evidence="6 7">
    <name type="scientific">Cichlidogyrus casuarinus</name>
    <dbReference type="NCBI Taxonomy" id="1844966"/>
    <lineage>
        <taxon>Eukaryota</taxon>
        <taxon>Metazoa</taxon>
        <taxon>Spiralia</taxon>
        <taxon>Lophotrochozoa</taxon>
        <taxon>Platyhelminthes</taxon>
        <taxon>Monogenea</taxon>
        <taxon>Monopisthocotylea</taxon>
        <taxon>Dactylogyridea</taxon>
        <taxon>Ancyrocephalidae</taxon>
        <taxon>Cichlidogyrus</taxon>
    </lineage>
</organism>
<proteinExistence type="inferred from homology"/>
<dbReference type="InterPro" id="IPR000719">
    <property type="entry name" value="Prot_kinase_dom"/>
</dbReference>
<dbReference type="InterPro" id="IPR011009">
    <property type="entry name" value="Kinase-like_dom_sf"/>
</dbReference>
<dbReference type="Gene3D" id="1.10.510.10">
    <property type="entry name" value="Transferase(Phosphotransferase) domain 1"/>
    <property type="match status" value="1"/>
</dbReference>
<dbReference type="AlphaFoldDB" id="A0ABD2PQF5"/>
<dbReference type="PROSITE" id="PS50011">
    <property type="entry name" value="PROTEIN_KINASE_DOM"/>
    <property type="match status" value="1"/>
</dbReference>
<evidence type="ECO:0000313" key="7">
    <source>
        <dbReference type="Proteomes" id="UP001626550"/>
    </source>
</evidence>
<gene>
    <name evidence="6" type="ORF">Ciccas_011710</name>
</gene>
<evidence type="ECO:0000256" key="1">
    <source>
        <dbReference type="ARBA" id="ARBA00008874"/>
    </source>
</evidence>
<dbReference type="GO" id="GO:0004674">
    <property type="term" value="F:protein serine/threonine kinase activity"/>
    <property type="evidence" value="ECO:0007669"/>
    <property type="project" value="UniProtKB-EC"/>
</dbReference>
<evidence type="ECO:0000256" key="4">
    <source>
        <dbReference type="ARBA" id="ARBA00022840"/>
    </source>
</evidence>
<dbReference type="GO" id="GO:0005524">
    <property type="term" value="F:ATP binding"/>
    <property type="evidence" value="ECO:0007669"/>
    <property type="project" value="UniProtKB-KW"/>
</dbReference>
<dbReference type="PANTHER" id="PTHR45832">
    <property type="entry name" value="SERINE/THREONINE-PROTEIN KINASE SAMKA-RELATED-RELATED"/>
    <property type="match status" value="1"/>
</dbReference>